<proteinExistence type="predicted"/>
<dbReference type="OrthoDB" id="3514174at2"/>
<dbReference type="GO" id="GO:0016137">
    <property type="term" value="P:glycoside metabolic process"/>
    <property type="evidence" value="ECO:0007669"/>
    <property type="project" value="UniProtKB-ARBA"/>
</dbReference>
<dbReference type="SUPFAM" id="SSF102588">
    <property type="entry name" value="LmbE-like"/>
    <property type="match status" value="1"/>
</dbReference>
<dbReference type="STRING" id="640635.SAMN04489806_0844"/>
<dbReference type="AlphaFoldDB" id="A0A1H4JT39"/>
<organism evidence="2 3">
    <name type="scientific">Paramicrobacterium humi</name>
    <dbReference type="NCBI Taxonomy" id="640635"/>
    <lineage>
        <taxon>Bacteria</taxon>
        <taxon>Bacillati</taxon>
        <taxon>Actinomycetota</taxon>
        <taxon>Actinomycetes</taxon>
        <taxon>Micrococcales</taxon>
        <taxon>Microbacteriaceae</taxon>
        <taxon>Paramicrobacterium</taxon>
    </lineage>
</organism>
<protein>
    <submittedName>
        <fullName evidence="2">N-acetylglucosaminyl deacetylase, LmbE family</fullName>
    </submittedName>
</protein>
<keyword evidence="3" id="KW-1185">Reference proteome</keyword>
<dbReference type="RefSeq" id="WP_091180281.1">
    <property type="nucleotide sequence ID" value="NZ_FNRY01000001.1"/>
</dbReference>
<dbReference type="Pfam" id="PF02585">
    <property type="entry name" value="PIG-L"/>
    <property type="match status" value="1"/>
</dbReference>
<keyword evidence="1" id="KW-0862">Zinc</keyword>
<sequence>MTDPDAAELTLLPDDWQRGLVLMAHPDDPEYGVAAAVACWTAAGKDVRYVLATRGEAGIAGLPPAESARVREQEQRRAITHVGVSELEFLDHRDGQLEYGIALRRDLAAVIRRHRPELVVTMNFADTWFPGAWNSADHRAFGRAVIDAVADAANEWIFPELTEQGLEPWADVRRIAVNAPTGRHAVEVSAGVDAAIASLAEHERYLAALSDAPVIEQARRQVQMATGGADAERPVVRFDVYG</sequence>
<reference evidence="2 3" key="1">
    <citation type="submission" date="2016-10" db="EMBL/GenBank/DDBJ databases">
        <authorList>
            <person name="de Groot N.N."/>
        </authorList>
    </citation>
    <scope>NUCLEOTIDE SEQUENCE [LARGE SCALE GENOMIC DNA]</scope>
    <source>
        <strain evidence="2 3">DSM 21799</strain>
    </source>
</reference>
<gene>
    <name evidence="2" type="ORF">SAMN04489806_0844</name>
</gene>
<dbReference type="Proteomes" id="UP000199183">
    <property type="component" value="Unassembled WGS sequence"/>
</dbReference>
<dbReference type="PANTHER" id="PTHR12993">
    <property type="entry name" value="N-ACETYLGLUCOSAMINYL-PHOSPHATIDYLINOSITOL DE-N-ACETYLASE-RELATED"/>
    <property type="match status" value="1"/>
</dbReference>
<dbReference type="GO" id="GO:0016811">
    <property type="term" value="F:hydrolase activity, acting on carbon-nitrogen (but not peptide) bonds, in linear amides"/>
    <property type="evidence" value="ECO:0007669"/>
    <property type="project" value="TreeGrafter"/>
</dbReference>
<evidence type="ECO:0000313" key="2">
    <source>
        <dbReference type="EMBL" id="SEB49287.1"/>
    </source>
</evidence>
<dbReference type="EMBL" id="FNRY01000001">
    <property type="protein sequence ID" value="SEB49287.1"/>
    <property type="molecule type" value="Genomic_DNA"/>
</dbReference>
<dbReference type="Gene3D" id="3.40.50.10320">
    <property type="entry name" value="LmbE-like"/>
    <property type="match status" value="1"/>
</dbReference>
<evidence type="ECO:0000256" key="1">
    <source>
        <dbReference type="ARBA" id="ARBA00022833"/>
    </source>
</evidence>
<evidence type="ECO:0000313" key="3">
    <source>
        <dbReference type="Proteomes" id="UP000199183"/>
    </source>
</evidence>
<dbReference type="PANTHER" id="PTHR12993:SF28">
    <property type="entry name" value="LMBE FAMILY PROTEIN"/>
    <property type="match status" value="1"/>
</dbReference>
<accession>A0A1H4JT39</accession>
<name>A0A1H4JT39_9MICO</name>
<dbReference type="InterPro" id="IPR024078">
    <property type="entry name" value="LmbE-like_dom_sf"/>
</dbReference>
<dbReference type="InterPro" id="IPR003737">
    <property type="entry name" value="GlcNAc_PI_deacetylase-related"/>
</dbReference>